<dbReference type="EMBL" id="BKCN01000004">
    <property type="protein sequence ID" value="GER03428.1"/>
    <property type="molecule type" value="Genomic_DNA"/>
</dbReference>
<organism evidence="10 11">
    <name type="scientific">Iodidimonas nitroreducens</name>
    <dbReference type="NCBI Taxonomy" id="1236968"/>
    <lineage>
        <taxon>Bacteria</taxon>
        <taxon>Pseudomonadati</taxon>
        <taxon>Pseudomonadota</taxon>
        <taxon>Alphaproteobacteria</taxon>
        <taxon>Iodidimonadales</taxon>
        <taxon>Iodidimonadaceae</taxon>
        <taxon>Iodidimonas</taxon>
    </lineage>
</organism>
<keyword evidence="7" id="KW-0663">Pyridoxal phosphate</keyword>
<dbReference type="GO" id="GO:0070179">
    <property type="term" value="P:D-serine biosynthetic process"/>
    <property type="evidence" value="ECO:0007669"/>
    <property type="project" value="TreeGrafter"/>
</dbReference>
<feature type="domain" description="Tryptophan synthase beta chain-like PALP" evidence="9">
    <location>
        <begin position="29"/>
        <end position="317"/>
    </location>
</feature>
<dbReference type="Proteomes" id="UP000324996">
    <property type="component" value="Unassembled WGS sequence"/>
</dbReference>
<keyword evidence="11" id="KW-1185">Reference proteome</keyword>
<comment type="cofactor">
    <cofactor evidence="1">
        <name>Ca(2+)</name>
        <dbReference type="ChEBI" id="CHEBI:29108"/>
    </cofactor>
</comment>
<dbReference type="InterPro" id="IPR001926">
    <property type="entry name" value="TrpB-like_PALP"/>
</dbReference>
<dbReference type="GO" id="GO:0030170">
    <property type="term" value="F:pyridoxal phosphate binding"/>
    <property type="evidence" value="ECO:0007669"/>
    <property type="project" value="InterPro"/>
</dbReference>
<evidence type="ECO:0000256" key="7">
    <source>
        <dbReference type="ARBA" id="ARBA00022898"/>
    </source>
</evidence>
<comment type="cofactor">
    <cofactor evidence="3">
        <name>Mn(2+)</name>
        <dbReference type="ChEBI" id="CHEBI:29035"/>
    </cofactor>
</comment>
<dbReference type="Gene3D" id="3.40.50.1100">
    <property type="match status" value="2"/>
</dbReference>
<dbReference type="GO" id="GO:0005524">
    <property type="term" value="F:ATP binding"/>
    <property type="evidence" value="ECO:0007669"/>
    <property type="project" value="TreeGrafter"/>
</dbReference>
<protein>
    <submittedName>
        <fullName evidence="10">Serine/threonine dehydratase</fullName>
    </submittedName>
</protein>
<dbReference type="Pfam" id="PF00291">
    <property type="entry name" value="PALP"/>
    <property type="match status" value="1"/>
</dbReference>
<name>A0A5A7N5R8_9PROT</name>
<comment type="cofactor">
    <cofactor evidence="4">
        <name>Mg(2+)</name>
        <dbReference type="ChEBI" id="CHEBI:18420"/>
    </cofactor>
</comment>
<dbReference type="PANTHER" id="PTHR43050:SF1">
    <property type="entry name" value="SERINE RACEMASE"/>
    <property type="match status" value="1"/>
</dbReference>
<evidence type="ECO:0000256" key="2">
    <source>
        <dbReference type="ARBA" id="ARBA00001933"/>
    </source>
</evidence>
<evidence type="ECO:0000256" key="1">
    <source>
        <dbReference type="ARBA" id="ARBA00001913"/>
    </source>
</evidence>
<evidence type="ECO:0000256" key="8">
    <source>
        <dbReference type="ARBA" id="ARBA00023239"/>
    </source>
</evidence>
<keyword evidence="6" id="KW-0460">Magnesium</keyword>
<sequence length="330" mass="34662">MHHHEDDLDLIGIADIEDAAEALAGVALRTPLMEHPILNARAGGRVLVKAECLQRTGSFKIRGAYNRLSRLSADERAAGVVAFSSGNHAQGVAEAARRLGVRAQIVMPHDAPAIKRENTRALGAEIIAYDRYTQNREQIAMDLCAQSGAILVPSYDDRQIIAGQGTVGLEIADQAKKRGCTLDAALICVGGGGLIAGSATALKAAFPAIAVHGVEPLGFDDTARSLKAGKRVANDLESRSICDALLAPMPGALTFAHNRQLLESGVVVTDDEVKAAMAFAFERLKIVVEPGGAVALAAVLAHKIETRDRIIAIVLSGGNIGLQDFSALMA</sequence>
<evidence type="ECO:0000256" key="6">
    <source>
        <dbReference type="ARBA" id="ARBA00022842"/>
    </source>
</evidence>
<dbReference type="InterPro" id="IPR036052">
    <property type="entry name" value="TrpB-like_PALP_sf"/>
</dbReference>
<dbReference type="FunFam" id="3.40.50.1100:FF:000005">
    <property type="entry name" value="Threonine dehydratase catabolic"/>
    <property type="match status" value="1"/>
</dbReference>
<gene>
    <name evidence="10" type="ORF">JCM17846_11100</name>
</gene>
<dbReference type="GO" id="GO:0000287">
    <property type="term" value="F:magnesium ion binding"/>
    <property type="evidence" value="ECO:0007669"/>
    <property type="project" value="TreeGrafter"/>
</dbReference>
<evidence type="ECO:0000259" key="9">
    <source>
        <dbReference type="Pfam" id="PF00291"/>
    </source>
</evidence>
<dbReference type="PANTHER" id="PTHR43050">
    <property type="entry name" value="SERINE / THREONINE RACEMASE FAMILY MEMBER"/>
    <property type="match status" value="1"/>
</dbReference>
<dbReference type="GO" id="GO:0030378">
    <property type="term" value="F:serine racemase activity"/>
    <property type="evidence" value="ECO:0007669"/>
    <property type="project" value="TreeGrafter"/>
</dbReference>
<evidence type="ECO:0000256" key="3">
    <source>
        <dbReference type="ARBA" id="ARBA00001936"/>
    </source>
</evidence>
<evidence type="ECO:0000256" key="5">
    <source>
        <dbReference type="ARBA" id="ARBA00010869"/>
    </source>
</evidence>
<comment type="cofactor">
    <cofactor evidence="2">
        <name>pyridoxal 5'-phosphate</name>
        <dbReference type="ChEBI" id="CHEBI:597326"/>
    </cofactor>
</comment>
<dbReference type="GO" id="GO:0018114">
    <property type="term" value="F:threonine racemase activity"/>
    <property type="evidence" value="ECO:0007669"/>
    <property type="project" value="TreeGrafter"/>
</dbReference>
<evidence type="ECO:0000313" key="10">
    <source>
        <dbReference type="EMBL" id="GER03428.1"/>
    </source>
</evidence>
<dbReference type="GO" id="GO:0003941">
    <property type="term" value="F:L-serine ammonia-lyase activity"/>
    <property type="evidence" value="ECO:0007669"/>
    <property type="project" value="TreeGrafter"/>
</dbReference>
<dbReference type="InterPro" id="IPR000634">
    <property type="entry name" value="Ser/Thr_deHydtase_PyrdxlP-BS"/>
</dbReference>
<dbReference type="PROSITE" id="PS00165">
    <property type="entry name" value="DEHYDRATASE_SER_THR"/>
    <property type="match status" value="1"/>
</dbReference>
<comment type="similarity">
    <text evidence="5">Belongs to the serine/threonine dehydratase family.</text>
</comment>
<accession>A0A5A7N5R8</accession>
<keyword evidence="8" id="KW-0456">Lyase</keyword>
<dbReference type="CDD" id="cd01562">
    <property type="entry name" value="Thr-dehyd"/>
    <property type="match status" value="1"/>
</dbReference>
<dbReference type="SUPFAM" id="SSF53686">
    <property type="entry name" value="Tryptophan synthase beta subunit-like PLP-dependent enzymes"/>
    <property type="match status" value="1"/>
</dbReference>
<reference evidence="10 11" key="1">
    <citation type="submission" date="2019-09" db="EMBL/GenBank/DDBJ databases">
        <title>NBRP : Genome information of microbial organism related human and environment.</title>
        <authorList>
            <person name="Hattori M."/>
            <person name="Oshima K."/>
            <person name="Inaba H."/>
            <person name="Suda W."/>
            <person name="Sakamoto M."/>
            <person name="Iino T."/>
            <person name="Kitahara M."/>
            <person name="Oshida Y."/>
            <person name="Iida T."/>
            <person name="Kudo T."/>
            <person name="Itoh T."/>
            <person name="Ohkuma M."/>
        </authorList>
    </citation>
    <scope>NUCLEOTIDE SEQUENCE [LARGE SCALE GENOMIC DNA]</scope>
    <source>
        <strain evidence="10 11">Q-1</strain>
    </source>
</reference>
<dbReference type="RefSeq" id="WP_042084833.1">
    <property type="nucleotide sequence ID" value="NZ_BKCN01000004.1"/>
</dbReference>
<evidence type="ECO:0000256" key="4">
    <source>
        <dbReference type="ARBA" id="ARBA00001946"/>
    </source>
</evidence>
<proteinExistence type="inferred from homology"/>
<evidence type="ECO:0000313" key="11">
    <source>
        <dbReference type="Proteomes" id="UP000324996"/>
    </source>
</evidence>
<comment type="caution">
    <text evidence="10">The sequence shown here is derived from an EMBL/GenBank/DDBJ whole genome shotgun (WGS) entry which is preliminary data.</text>
</comment>
<dbReference type="AlphaFoldDB" id="A0A5A7N5R8"/>